<dbReference type="STRING" id="137246.A0A401SDJ9"/>
<dbReference type="GO" id="GO:0003723">
    <property type="term" value="F:RNA binding"/>
    <property type="evidence" value="ECO:0007669"/>
    <property type="project" value="InterPro"/>
</dbReference>
<dbReference type="FunFam" id="2.40.50.140:FF:000113">
    <property type="entry name" value="polyribonucleotide nucleotidyltransferase 1, mitochondrial"/>
    <property type="match status" value="1"/>
</dbReference>
<evidence type="ECO:0000259" key="1">
    <source>
        <dbReference type="PROSITE" id="PS50126"/>
    </source>
</evidence>
<organism evidence="2 3">
    <name type="scientific">Chiloscyllium punctatum</name>
    <name type="common">Brownbanded bambooshark</name>
    <name type="synonym">Hemiscyllium punctatum</name>
    <dbReference type="NCBI Taxonomy" id="137246"/>
    <lineage>
        <taxon>Eukaryota</taxon>
        <taxon>Metazoa</taxon>
        <taxon>Chordata</taxon>
        <taxon>Craniata</taxon>
        <taxon>Vertebrata</taxon>
        <taxon>Chondrichthyes</taxon>
        <taxon>Elasmobranchii</taxon>
        <taxon>Galeomorphii</taxon>
        <taxon>Galeoidea</taxon>
        <taxon>Orectolobiformes</taxon>
        <taxon>Hemiscylliidae</taxon>
        <taxon>Chiloscyllium</taxon>
    </lineage>
</organism>
<dbReference type="InterPro" id="IPR003029">
    <property type="entry name" value="S1_domain"/>
</dbReference>
<dbReference type="GO" id="GO:0005829">
    <property type="term" value="C:cytosol"/>
    <property type="evidence" value="ECO:0007669"/>
    <property type="project" value="TreeGrafter"/>
</dbReference>
<proteinExistence type="predicted"/>
<keyword evidence="3" id="KW-1185">Reference proteome</keyword>
<dbReference type="Gene3D" id="2.40.50.140">
    <property type="entry name" value="Nucleic acid-binding proteins"/>
    <property type="match status" value="1"/>
</dbReference>
<sequence length="89" mass="9871">MVKLYPNMTAVLLHNSQLDHRRIKHPSAIGLEVGQQIQVKYFGRDPTDGRMRLSRKVLQSPVATVVKNLSDKNSIVMGTRESSASNASP</sequence>
<dbReference type="AlphaFoldDB" id="A0A401SDJ9"/>
<dbReference type="GO" id="GO:0000958">
    <property type="term" value="P:mitochondrial mRNA catabolic process"/>
    <property type="evidence" value="ECO:0007669"/>
    <property type="project" value="TreeGrafter"/>
</dbReference>
<dbReference type="Proteomes" id="UP000287033">
    <property type="component" value="Unassembled WGS sequence"/>
</dbReference>
<accession>A0A401SDJ9</accession>
<evidence type="ECO:0000313" key="3">
    <source>
        <dbReference type="Proteomes" id="UP000287033"/>
    </source>
</evidence>
<dbReference type="GO" id="GO:0000175">
    <property type="term" value="F:3'-5'-RNA exonuclease activity"/>
    <property type="evidence" value="ECO:0007669"/>
    <property type="project" value="TreeGrafter"/>
</dbReference>
<dbReference type="PROSITE" id="PS50126">
    <property type="entry name" value="S1"/>
    <property type="match status" value="1"/>
</dbReference>
<dbReference type="PANTHER" id="PTHR11252">
    <property type="entry name" value="POLYRIBONUCLEOTIDE NUCLEOTIDYLTRANSFERASE"/>
    <property type="match status" value="1"/>
</dbReference>
<dbReference type="OrthoDB" id="437922at2759"/>
<feature type="domain" description="S1 motif" evidence="1">
    <location>
        <begin position="1"/>
        <end position="56"/>
    </location>
</feature>
<dbReference type="EMBL" id="BEZZ01000204">
    <property type="protein sequence ID" value="GCC28420.1"/>
    <property type="molecule type" value="Genomic_DNA"/>
</dbReference>
<protein>
    <recommendedName>
        <fullName evidence="1">S1 motif domain-containing protein</fullName>
    </recommendedName>
</protein>
<dbReference type="InterPro" id="IPR012162">
    <property type="entry name" value="PNPase"/>
</dbReference>
<dbReference type="GO" id="GO:0004654">
    <property type="term" value="F:polyribonucleotide nucleotidyltransferase activity"/>
    <property type="evidence" value="ECO:0007669"/>
    <property type="project" value="InterPro"/>
</dbReference>
<evidence type="ECO:0000313" key="2">
    <source>
        <dbReference type="EMBL" id="GCC28420.1"/>
    </source>
</evidence>
<dbReference type="GO" id="GO:0000965">
    <property type="term" value="P:mitochondrial RNA 3'-end processing"/>
    <property type="evidence" value="ECO:0007669"/>
    <property type="project" value="TreeGrafter"/>
</dbReference>
<reference evidence="2 3" key="1">
    <citation type="journal article" date="2018" name="Nat. Ecol. Evol.">
        <title>Shark genomes provide insights into elasmobranch evolution and the origin of vertebrates.</title>
        <authorList>
            <person name="Hara Y"/>
            <person name="Yamaguchi K"/>
            <person name="Onimaru K"/>
            <person name="Kadota M"/>
            <person name="Koyanagi M"/>
            <person name="Keeley SD"/>
            <person name="Tatsumi K"/>
            <person name="Tanaka K"/>
            <person name="Motone F"/>
            <person name="Kageyama Y"/>
            <person name="Nozu R"/>
            <person name="Adachi N"/>
            <person name="Nishimura O"/>
            <person name="Nakagawa R"/>
            <person name="Tanegashima C"/>
            <person name="Kiyatake I"/>
            <person name="Matsumoto R"/>
            <person name="Murakumo K"/>
            <person name="Nishida K"/>
            <person name="Terakita A"/>
            <person name="Kuratani S"/>
            <person name="Sato K"/>
            <person name="Hyodo S Kuraku.S."/>
        </authorList>
    </citation>
    <scope>NUCLEOTIDE SEQUENCE [LARGE SCALE GENOMIC DNA]</scope>
</reference>
<dbReference type="GO" id="GO:0005739">
    <property type="term" value="C:mitochondrion"/>
    <property type="evidence" value="ECO:0007669"/>
    <property type="project" value="TreeGrafter"/>
</dbReference>
<dbReference type="SUPFAM" id="SSF50249">
    <property type="entry name" value="Nucleic acid-binding proteins"/>
    <property type="match status" value="1"/>
</dbReference>
<gene>
    <name evidence="2" type="ORF">chiPu_0006850</name>
</gene>
<comment type="caution">
    <text evidence="2">The sequence shown here is derived from an EMBL/GenBank/DDBJ whole genome shotgun (WGS) entry which is preliminary data.</text>
</comment>
<dbReference type="PANTHER" id="PTHR11252:SF0">
    <property type="entry name" value="POLYRIBONUCLEOTIDE NUCLEOTIDYLTRANSFERASE 1, MITOCHONDRIAL"/>
    <property type="match status" value="1"/>
</dbReference>
<name>A0A401SDJ9_CHIPU</name>
<dbReference type="InterPro" id="IPR012340">
    <property type="entry name" value="NA-bd_OB-fold"/>
</dbReference>